<dbReference type="EMBL" id="QLLG01000225">
    <property type="protein sequence ID" value="RMX65903.1"/>
    <property type="molecule type" value="Genomic_DNA"/>
</dbReference>
<reference evidence="3 4" key="1">
    <citation type="submission" date="2018-06" db="EMBL/GenBank/DDBJ databases">
        <title>Comparative genomics of downy mildews reveals potential adaptations to biotrophy.</title>
        <authorList>
            <person name="Fletcher K."/>
            <person name="Klosterman S.J."/>
            <person name="Derevnina L."/>
            <person name="Martin F."/>
            <person name="Koike S."/>
            <person name="Reyes Chin-Wo S."/>
            <person name="Mou B."/>
            <person name="Michelmore R."/>
        </authorList>
    </citation>
    <scope>NUCLEOTIDE SEQUENCE [LARGE SCALE GENOMIC DNA]</scope>
    <source>
        <strain evidence="3 4">R14</strain>
    </source>
</reference>
<keyword evidence="2" id="KW-0472">Membrane</keyword>
<dbReference type="AlphaFoldDB" id="A0A3M6VIA9"/>
<evidence type="ECO:0000256" key="1">
    <source>
        <dbReference type="SAM" id="MobiDB-lite"/>
    </source>
</evidence>
<keyword evidence="4" id="KW-1185">Reference proteome</keyword>
<dbReference type="VEuPathDB" id="FungiDB:DD237_006487"/>
<evidence type="ECO:0000313" key="4">
    <source>
        <dbReference type="Proteomes" id="UP000282087"/>
    </source>
</evidence>
<feature type="region of interest" description="Disordered" evidence="1">
    <location>
        <begin position="42"/>
        <end position="62"/>
    </location>
</feature>
<protein>
    <submittedName>
        <fullName evidence="3">Uncharacterized protein</fullName>
    </submittedName>
</protein>
<evidence type="ECO:0000256" key="2">
    <source>
        <dbReference type="SAM" id="Phobius"/>
    </source>
</evidence>
<name>A0A3M6VIA9_9STRA</name>
<dbReference type="Proteomes" id="UP000282087">
    <property type="component" value="Unassembled WGS sequence"/>
</dbReference>
<gene>
    <name evidence="3" type="ORF">DD238_003894</name>
</gene>
<feature type="transmembrane region" description="Helical" evidence="2">
    <location>
        <begin position="12"/>
        <end position="31"/>
    </location>
</feature>
<keyword evidence="2" id="KW-0812">Transmembrane</keyword>
<organism evidence="3 4">
    <name type="scientific">Peronospora effusa</name>
    <dbReference type="NCBI Taxonomy" id="542832"/>
    <lineage>
        <taxon>Eukaryota</taxon>
        <taxon>Sar</taxon>
        <taxon>Stramenopiles</taxon>
        <taxon>Oomycota</taxon>
        <taxon>Peronosporomycetes</taxon>
        <taxon>Peronosporales</taxon>
        <taxon>Peronosporaceae</taxon>
        <taxon>Peronospora</taxon>
    </lineage>
</organism>
<evidence type="ECO:0000313" key="3">
    <source>
        <dbReference type="EMBL" id="RMX65903.1"/>
    </source>
</evidence>
<proteinExistence type="predicted"/>
<accession>A0A3M6VIA9</accession>
<sequence length="424" mass="47729">MACTIKKVKHLFWYMVLVTVVVLIWSPQTMVKMVVASQHAPRDARENRRLRPSSYMKEEVNGGDGERRLNIDLNLPALPDNLFKVLKIDPEVGEKIEATIPEVGEKLEAKVPEVDENFEGWIPEVDEKIEATIPEVDENVKSLLKNTRLHEWANFPKDTTVEEYINAAIVKLTELVTKNGKETVASMLKAAKNDPATKQIAANLERILVLSHELNEDAFKMLSVGQADLRAFLASPLLKNYLELHLQLTGDFSLGPLVTMLLEHYSDAALAKKLLEVHSKDAAAEMAEEVSTYHTDHWENTYSGEILFERLGLKKAGIHMVDSPVWDTWTMYMAMRKGINKFAEPDLAEVAIPVLRKNFHDKVLLDWFNAAKTDAGVTRAGFLKTALDEARTAEGKAPLTISKRKGIDNELLVPTKRQRIDDGQ</sequence>
<comment type="caution">
    <text evidence="3">The sequence shown here is derived from an EMBL/GenBank/DDBJ whole genome shotgun (WGS) entry which is preliminary data.</text>
</comment>
<keyword evidence="2" id="KW-1133">Transmembrane helix</keyword>